<dbReference type="OMA" id="YLSEDCP"/>
<evidence type="ECO:0000256" key="3">
    <source>
        <dbReference type="ARBA" id="ARBA00022525"/>
    </source>
</evidence>
<evidence type="ECO:0000256" key="9">
    <source>
        <dbReference type="SAM" id="Coils"/>
    </source>
</evidence>
<keyword evidence="14" id="KW-1185">Reference proteome</keyword>
<dbReference type="PANTHER" id="PTHR10970:SF2">
    <property type="entry name" value="CLUSTERIN-LIKE PROTEIN 1"/>
    <property type="match status" value="1"/>
</dbReference>
<evidence type="ECO:0000256" key="4">
    <source>
        <dbReference type="ARBA" id="ARBA00022729"/>
    </source>
</evidence>
<protein>
    <recommendedName>
        <fullName evidence="8">Clusterin</fullName>
    </recommendedName>
</protein>
<dbReference type="Ensembl" id="ENSOANT00000018416.2">
    <property type="protein sequence ID" value="ENSOANP00000018413.2"/>
    <property type="gene ID" value="ENSOANG00000011623.2"/>
</dbReference>
<dbReference type="AlphaFoldDB" id="F6TZ12"/>
<evidence type="ECO:0000256" key="7">
    <source>
        <dbReference type="ARBA" id="ARBA00023180"/>
    </source>
</evidence>
<keyword evidence="5 9" id="KW-0175">Coiled coil</keyword>
<feature type="coiled-coil region" evidence="9">
    <location>
        <begin position="53"/>
        <end position="108"/>
    </location>
</feature>
<keyword evidence="4" id="KW-0732">Signal</keyword>
<dbReference type="HOGENOM" id="CLU_042162_0_0_1"/>
<dbReference type="GeneTree" id="ENSGT00530000063668"/>
<dbReference type="eggNOG" id="ENOG502QQ44">
    <property type="taxonomic scope" value="Eukaryota"/>
</dbReference>
<name>F6TZ12_ORNAN</name>
<sequence>LRRLLLIIIIIMALINDLILSKLPFTDAAFLSDLSEIGEKYVDEEMKKALMGIKQMKTMMERNEEKHRELMKTLKKSSKEKKETQRLVDEIKERLEEEERRCQLSLTASWDECKSCLENICMRFYTTCQPSWSSVVDKVENFFKKIPPIIFPLREAQGRDAPSNGNLEEEEEGEEDVQLTKMENQFGQLSLDISSLFERSADFFRQIRQEFDPTFQSYFLSDTELTEPCFLPATSEAPKRNVGFLKSWEIPNFFQLIFDFSRSIFEGVSEVITETLNRLPDTIEDLSEQAKDSDQKGTFTELSPGQNRALCRELRPHSSKCLQFNERCQECQNNLLKECPGVPELHVNFDEAFRLANVSKHQFAEIFQVVEHHMEDTVYLMGKLRDRFGWVSELSNRTAGSENIFNVSKVMPQSGVSLFGEGASNNLTVQPTRAFVLLKALKKSHSPV</sequence>
<dbReference type="STRING" id="9258.ENSOANP00000018413"/>
<evidence type="ECO:0000313" key="13">
    <source>
        <dbReference type="Ensembl" id="ENSOANP00000018413.2"/>
    </source>
</evidence>
<evidence type="ECO:0000256" key="10">
    <source>
        <dbReference type="SAM" id="MobiDB-lite"/>
    </source>
</evidence>
<evidence type="ECO:0000259" key="11">
    <source>
        <dbReference type="SMART" id="SM00030"/>
    </source>
</evidence>
<keyword evidence="7" id="KW-0325">Glycoprotein</keyword>
<comment type="subcellular location">
    <subcellularLocation>
        <location evidence="1">Secreted</location>
    </subcellularLocation>
</comment>
<dbReference type="Bgee" id="ENSOANG00000011623">
    <property type="expression patterns" value="Expressed in heart and 2 other cell types or tissues"/>
</dbReference>
<dbReference type="GO" id="GO:0005634">
    <property type="term" value="C:nucleus"/>
    <property type="evidence" value="ECO:0000318"/>
    <property type="project" value="GO_Central"/>
</dbReference>
<evidence type="ECO:0000256" key="6">
    <source>
        <dbReference type="ARBA" id="ARBA00023157"/>
    </source>
</evidence>
<evidence type="ECO:0000256" key="1">
    <source>
        <dbReference type="ARBA" id="ARBA00004613"/>
    </source>
</evidence>
<feature type="domain" description="Clusterin N-terminal" evidence="11">
    <location>
        <begin position="27"/>
        <end position="239"/>
    </location>
</feature>
<dbReference type="FunCoup" id="F6TZ12">
    <property type="interactions" value="41"/>
</dbReference>
<evidence type="ECO:0000259" key="12">
    <source>
        <dbReference type="SMART" id="SM00035"/>
    </source>
</evidence>
<dbReference type="InterPro" id="IPR000753">
    <property type="entry name" value="Clusterin-like"/>
</dbReference>
<keyword evidence="6" id="KW-1015">Disulfide bond</keyword>
<accession>F6TZ12</accession>
<dbReference type="InterPro" id="IPR016015">
    <property type="entry name" value="Clusterin_C"/>
</dbReference>
<dbReference type="InterPro" id="IPR016014">
    <property type="entry name" value="Clusterin_N"/>
</dbReference>
<organism evidence="13 14">
    <name type="scientific">Ornithorhynchus anatinus</name>
    <name type="common">Duckbill platypus</name>
    <dbReference type="NCBI Taxonomy" id="9258"/>
    <lineage>
        <taxon>Eukaryota</taxon>
        <taxon>Metazoa</taxon>
        <taxon>Chordata</taxon>
        <taxon>Craniata</taxon>
        <taxon>Vertebrata</taxon>
        <taxon>Euteleostomi</taxon>
        <taxon>Mammalia</taxon>
        <taxon>Monotremata</taxon>
        <taxon>Ornithorhynchidae</taxon>
        <taxon>Ornithorhynchus</taxon>
    </lineage>
</organism>
<dbReference type="GO" id="GO:0005615">
    <property type="term" value="C:extracellular space"/>
    <property type="evidence" value="ECO:0000318"/>
    <property type="project" value="GO_Central"/>
</dbReference>
<dbReference type="Pfam" id="PF01093">
    <property type="entry name" value="Clusterin"/>
    <property type="match status" value="1"/>
</dbReference>
<evidence type="ECO:0000256" key="8">
    <source>
        <dbReference type="RuleBase" id="RU000629"/>
    </source>
</evidence>
<dbReference type="Proteomes" id="UP000002279">
    <property type="component" value="Chromosome 5"/>
</dbReference>
<evidence type="ECO:0000313" key="14">
    <source>
        <dbReference type="Proteomes" id="UP000002279"/>
    </source>
</evidence>
<feature type="region of interest" description="Disordered" evidence="10">
    <location>
        <begin position="154"/>
        <end position="175"/>
    </location>
</feature>
<dbReference type="GO" id="GO:0051787">
    <property type="term" value="F:misfolded protein binding"/>
    <property type="evidence" value="ECO:0000318"/>
    <property type="project" value="GO_Central"/>
</dbReference>
<evidence type="ECO:0000256" key="2">
    <source>
        <dbReference type="ARBA" id="ARBA00010069"/>
    </source>
</evidence>
<comment type="similarity">
    <text evidence="2 8">Belongs to the clusterin family.</text>
</comment>
<dbReference type="SMART" id="SM00035">
    <property type="entry name" value="CLa"/>
    <property type="match status" value="1"/>
</dbReference>
<dbReference type="InParanoid" id="F6TZ12"/>
<evidence type="ECO:0000256" key="5">
    <source>
        <dbReference type="ARBA" id="ARBA00023054"/>
    </source>
</evidence>
<reference evidence="13" key="2">
    <citation type="submission" date="2025-08" db="UniProtKB">
        <authorList>
            <consortium name="Ensembl"/>
        </authorList>
    </citation>
    <scope>IDENTIFICATION</scope>
    <source>
        <strain evidence="13">Glennie</strain>
    </source>
</reference>
<reference evidence="13" key="3">
    <citation type="submission" date="2025-09" db="UniProtKB">
        <authorList>
            <consortium name="Ensembl"/>
        </authorList>
    </citation>
    <scope>IDENTIFICATION</scope>
    <source>
        <strain evidence="13">Glennie</strain>
    </source>
</reference>
<proteinExistence type="inferred from homology"/>
<dbReference type="SMART" id="SM00030">
    <property type="entry name" value="CLb"/>
    <property type="match status" value="1"/>
</dbReference>
<feature type="domain" description="Clusterin C-terminal" evidence="12">
    <location>
        <begin position="240"/>
        <end position="445"/>
    </location>
</feature>
<keyword evidence="3" id="KW-0964">Secreted</keyword>
<reference evidence="13 14" key="1">
    <citation type="journal article" date="2008" name="Nature">
        <title>Genome analysis of the platypus reveals unique signatures of evolution.</title>
        <authorList>
            <person name="Warren W.C."/>
            <person name="Hillier L.W."/>
            <person name="Marshall Graves J.A."/>
            <person name="Birney E."/>
            <person name="Ponting C.P."/>
            <person name="Grutzner F."/>
            <person name="Belov K."/>
            <person name="Miller W."/>
            <person name="Clarke L."/>
            <person name="Chinwalla A.T."/>
            <person name="Yang S.P."/>
            <person name="Heger A."/>
            <person name="Locke D.P."/>
            <person name="Miethke P."/>
            <person name="Waters P.D."/>
            <person name="Veyrunes F."/>
            <person name="Fulton L."/>
            <person name="Fulton B."/>
            <person name="Graves T."/>
            <person name="Wallis J."/>
            <person name="Puente X.S."/>
            <person name="Lopez-Otin C."/>
            <person name="Ordonez G.R."/>
            <person name="Eichler E.E."/>
            <person name="Chen L."/>
            <person name="Cheng Z."/>
            <person name="Deakin J.E."/>
            <person name="Alsop A."/>
            <person name="Thompson K."/>
            <person name="Kirby P."/>
            <person name="Papenfuss A.T."/>
            <person name="Wakefield M.J."/>
            <person name="Olender T."/>
            <person name="Lancet D."/>
            <person name="Huttley G.A."/>
            <person name="Smit A.F."/>
            <person name="Pask A."/>
            <person name="Temple-Smith P."/>
            <person name="Batzer M.A."/>
            <person name="Walker J.A."/>
            <person name="Konkel M.K."/>
            <person name="Harris R.S."/>
            <person name="Whittington C.M."/>
            <person name="Wong E.S."/>
            <person name="Gemmell N.J."/>
            <person name="Buschiazzo E."/>
            <person name="Vargas Jentzsch I.M."/>
            <person name="Merkel A."/>
            <person name="Schmitz J."/>
            <person name="Zemann A."/>
            <person name="Churakov G."/>
            <person name="Kriegs J.O."/>
            <person name="Brosius J."/>
            <person name="Murchison E.P."/>
            <person name="Sachidanandam R."/>
            <person name="Smith C."/>
            <person name="Hannon G.J."/>
            <person name="Tsend-Ayush E."/>
            <person name="McMillan D."/>
            <person name="Attenborough R."/>
            <person name="Rens W."/>
            <person name="Ferguson-Smith M."/>
            <person name="Lefevre C.M."/>
            <person name="Sharp J.A."/>
            <person name="Nicholas K.R."/>
            <person name="Ray D.A."/>
            <person name="Kube M."/>
            <person name="Reinhardt R."/>
            <person name="Pringle T.H."/>
            <person name="Taylor J."/>
            <person name="Jones R.C."/>
            <person name="Nixon B."/>
            <person name="Dacheux J.L."/>
            <person name="Niwa H."/>
            <person name="Sekita Y."/>
            <person name="Huang X."/>
            <person name="Stark A."/>
            <person name="Kheradpour P."/>
            <person name="Kellis M."/>
            <person name="Flicek P."/>
            <person name="Chen Y."/>
            <person name="Webber C."/>
            <person name="Hardison R."/>
            <person name="Nelson J."/>
            <person name="Hallsworth-Pepin K."/>
            <person name="Delehaunty K."/>
            <person name="Markovic C."/>
            <person name="Minx P."/>
            <person name="Feng Y."/>
            <person name="Kremitzki C."/>
            <person name="Mitreva M."/>
            <person name="Glasscock J."/>
            <person name="Wylie T."/>
            <person name="Wohldmann P."/>
            <person name="Thiru P."/>
            <person name="Nhan M.N."/>
            <person name="Pohl C.S."/>
            <person name="Smith S.M."/>
            <person name="Hou S."/>
            <person name="Nefedov M."/>
            <person name="de Jong P.J."/>
            <person name="Renfree M.B."/>
            <person name="Mardis E.R."/>
            <person name="Wilson R.K."/>
        </authorList>
    </citation>
    <scope>NUCLEOTIDE SEQUENCE [LARGE SCALE GENOMIC DNA]</scope>
    <source>
        <strain evidence="13 14">Glennie</strain>
    </source>
</reference>
<dbReference type="PANTHER" id="PTHR10970">
    <property type="entry name" value="CLUSTERIN"/>
    <property type="match status" value="1"/>
</dbReference>